<dbReference type="EMBL" id="AOGW02000018">
    <property type="protein sequence ID" value="EMY60000.1"/>
    <property type="molecule type" value="Genomic_DNA"/>
</dbReference>
<reference evidence="1" key="1">
    <citation type="submission" date="2013-03" db="EMBL/GenBank/DDBJ databases">
        <authorList>
            <person name="Harkins D.M."/>
            <person name="Durkin A.S."/>
            <person name="Brinkac L.M."/>
            <person name="Haft D.H."/>
            <person name="Selengut J.D."/>
            <person name="Sanka R."/>
            <person name="DePew J."/>
            <person name="Purushe J."/>
            <person name="Hartskeerl R.A."/>
            <person name="Ahmed A."/>
            <person name="van der Linden H."/>
            <person name="Goris M.G.A."/>
            <person name="Vinetz J.M."/>
            <person name="Sutton G.G."/>
            <person name="Nierman W.C."/>
            <person name="Fouts D.E."/>
        </authorList>
    </citation>
    <scope>NUCLEOTIDE SEQUENCE [LARGE SCALE GENOMIC DNA]</scope>
    <source>
        <strain evidence="1">LT 11-33</strain>
    </source>
</reference>
<evidence type="ECO:0000313" key="1">
    <source>
        <dbReference type="EMBL" id="EMY60000.1"/>
    </source>
</evidence>
<dbReference type="OrthoDB" id="329094at2"/>
<sequence length="193" mass="22172">MKLLLTFIFFFIGCASFRKEQNPIIAINLKLPISIEWKLITDKNEQNESIKEWVPNDKDVQNSDWIIAKQSFRNTSSAYSFLNSILNLAKSHCTDILSNPPQESDFHDYESYTARFMCAQQIGKDYGTITEMRVISDNTKVFVITSERRLSPTAKAGQFQFKSPLEIIAFSKKNKESTEFVRNSIELCSSNCN</sequence>
<proteinExistence type="predicted"/>
<protein>
    <submittedName>
        <fullName evidence="1">Uncharacterized protein</fullName>
    </submittedName>
</protein>
<organism evidence="1 2">
    <name type="scientific">Leptospira terpstrae serovar Hualin str. LT 11-33 = ATCC 700639</name>
    <dbReference type="NCBI Taxonomy" id="1257025"/>
    <lineage>
        <taxon>Bacteria</taxon>
        <taxon>Pseudomonadati</taxon>
        <taxon>Spirochaetota</taxon>
        <taxon>Spirochaetia</taxon>
        <taxon>Leptospirales</taxon>
        <taxon>Leptospiraceae</taxon>
        <taxon>Leptospira</taxon>
    </lineage>
</organism>
<comment type="caution">
    <text evidence="1">The sequence shown here is derived from an EMBL/GenBank/DDBJ whole genome shotgun (WGS) entry which is preliminary data.</text>
</comment>
<gene>
    <name evidence="1" type="ORF">LEP1GSC203_1072</name>
</gene>
<dbReference type="Proteomes" id="UP000012371">
    <property type="component" value="Unassembled WGS sequence"/>
</dbReference>
<evidence type="ECO:0000313" key="2">
    <source>
        <dbReference type="Proteomes" id="UP000012371"/>
    </source>
</evidence>
<dbReference type="AlphaFoldDB" id="N1VSK0"/>
<dbReference type="RefSeq" id="WP_002975243.1">
    <property type="nucleotide sequence ID" value="NZ_AOGW02000018.1"/>
</dbReference>
<keyword evidence="2" id="KW-1185">Reference proteome</keyword>
<name>N1VSK0_9LEPT</name>
<accession>N1VSK0</accession>
<dbReference type="STRING" id="1257025.LEP1GSC203_1072"/>